<dbReference type="GO" id="GO:0032259">
    <property type="term" value="P:methylation"/>
    <property type="evidence" value="ECO:0007669"/>
    <property type="project" value="UniProtKB-KW"/>
</dbReference>
<dbReference type="InterPro" id="IPR052709">
    <property type="entry name" value="Transposase-MT_Hybrid"/>
</dbReference>
<dbReference type="GO" id="GO:0044774">
    <property type="term" value="P:mitotic DNA integrity checkpoint signaling"/>
    <property type="evidence" value="ECO:0007669"/>
    <property type="project" value="TreeGrafter"/>
</dbReference>
<dbReference type="EMBL" id="KQ414780">
    <property type="protein sequence ID" value="KOC61203.1"/>
    <property type="molecule type" value="Genomic_DNA"/>
</dbReference>
<dbReference type="Proteomes" id="UP000053825">
    <property type="component" value="Unassembled WGS sequence"/>
</dbReference>
<dbReference type="GO" id="GO:0000014">
    <property type="term" value="F:single-stranded DNA endodeoxyribonuclease activity"/>
    <property type="evidence" value="ECO:0007669"/>
    <property type="project" value="TreeGrafter"/>
</dbReference>
<dbReference type="GO" id="GO:0000729">
    <property type="term" value="P:DNA double-strand break processing"/>
    <property type="evidence" value="ECO:0007669"/>
    <property type="project" value="TreeGrafter"/>
</dbReference>
<proteinExistence type="predicted"/>
<dbReference type="AlphaFoldDB" id="A0A0L7QRE8"/>
<dbReference type="GO" id="GO:0003697">
    <property type="term" value="F:single-stranded DNA binding"/>
    <property type="evidence" value="ECO:0007669"/>
    <property type="project" value="TreeGrafter"/>
</dbReference>
<organism evidence="1 2">
    <name type="scientific">Habropoda laboriosa</name>
    <dbReference type="NCBI Taxonomy" id="597456"/>
    <lineage>
        <taxon>Eukaryota</taxon>
        <taxon>Metazoa</taxon>
        <taxon>Ecdysozoa</taxon>
        <taxon>Arthropoda</taxon>
        <taxon>Hexapoda</taxon>
        <taxon>Insecta</taxon>
        <taxon>Pterygota</taxon>
        <taxon>Neoptera</taxon>
        <taxon>Endopterygota</taxon>
        <taxon>Hymenoptera</taxon>
        <taxon>Apocrita</taxon>
        <taxon>Aculeata</taxon>
        <taxon>Apoidea</taxon>
        <taxon>Anthophila</taxon>
        <taxon>Apidae</taxon>
        <taxon>Habropoda</taxon>
    </lineage>
</organism>
<dbReference type="STRING" id="597456.A0A0L7QRE8"/>
<keyword evidence="1" id="KW-0808">Transferase</keyword>
<accession>A0A0L7QRE8</accession>
<evidence type="ECO:0000313" key="1">
    <source>
        <dbReference type="EMBL" id="KOC61203.1"/>
    </source>
</evidence>
<dbReference type="GO" id="GO:0035861">
    <property type="term" value="C:site of double-strand break"/>
    <property type="evidence" value="ECO:0007669"/>
    <property type="project" value="TreeGrafter"/>
</dbReference>
<dbReference type="GO" id="GO:0003690">
    <property type="term" value="F:double-stranded DNA binding"/>
    <property type="evidence" value="ECO:0007669"/>
    <property type="project" value="TreeGrafter"/>
</dbReference>
<dbReference type="GO" id="GO:0015074">
    <property type="term" value="P:DNA integration"/>
    <property type="evidence" value="ECO:0007669"/>
    <property type="project" value="TreeGrafter"/>
</dbReference>
<dbReference type="PANTHER" id="PTHR46060">
    <property type="entry name" value="MARINER MOS1 TRANSPOSASE-LIKE PROTEIN"/>
    <property type="match status" value="1"/>
</dbReference>
<dbReference type="GO" id="GO:0031297">
    <property type="term" value="P:replication fork processing"/>
    <property type="evidence" value="ECO:0007669"/>
    <property type="project" value="TreeGrafter"/>
</dbReference>
<sequence>MIENNPHHTRRLLELGWDVVPHPPYSPDLAPSDFHLFRSLQNSLNGKDFNSLVEIKNHEKSIMKNLRSSGRTEFSSCLKDGERLWNRMALI</sequence>
<dbReference type="GO" id="GO:0046975">
    <property type="term" value="F:histone H3K36 methyltransferase activity"/>
    <property type="evidence" value="ECO:0007669"/>
    <property type="project" value="TreeGrafter"/>
</dbReference>
<dbReference type="PANTHER" id="PTHR46060:SF2">
    <property type="entry name" value="HISTONE-LYSINE N-METHYLTRANSFERASE SETMAR"/>
    <property type="match status" value="1"/>
</dbReference>
<dbReference type="Gene3D" id="3.30.420.10">
    <property type="entry name" value="Ribonuclease H-like superfamily/Ribonuclease H"/>
    <property type="match status" value="1"/>
</dbReference>
<name>A0A0L7QRE8_9HYME</name>
<reference evidence="1 2" key="1">
    <citation type="submission" date="2015-07" db="EMBL/GenBank/DDBJ databases">
        <title>The genome of Habropoda laboriosa.</title>
        <authorList>
            <person name="Pan H."/>
            <person name="Kapheim K."/>
        </authorList>
    </citation>
    <scope>NUCLEOTIDE SEQUENCE [LARGE SCALE GENOMIC DNA]</scope>
    <source>
        <strain evidence="1">0110345459</strain>
    </source>
</reference>
<dbReference type="GO" id="GO:0042800">
    <property type="term" value="F:histone H3K4 methyltransferase activity"/>
    <property type="evidence" value="ECO:0007669"/>
    <property type="project" value="TreeGrafter"/>
</dbReference>
<evidence type="ECO:0000313" key="2">
    <source>
        <dbReference type="Proteomes" id="UP000053825"/>
    </source>
</evidence>
<gene>
    <name evidence="1" type="ORF">WH47_07102</name>
</gene>
<dbReference type="GO" id="GO:0044547">
    <property type="term" value="F:DNA topoisomerase binding"/>
    <property type="evidence" value="ECO:0007669"/>
    <property type="project" value="TreeGrafter"/>
</dbReference>
<dbReference type="GO" id="GO:0000793">
    <property type="term" value="C:condensed chromosome"/>
    <property type="evidence" value="ECO:0007669"/>
    <property type="project" value="TreeGrafter"/>
</dbReference>
<dbReference type="GO" id="GO:0005634">
    <property type="term" value="C:nucleus"/>
    <property type="evidence" value="ECO:0007669"/>
    <property type="project" value="TreeGrafter"/>
</dbReference>
<keyword evidence="2" id="KW-1185">Reference proteome</keyword>
<dbReference type="InterPro" id="IPR036397">
    <property type="entry name" value="RNaseH_sf"/>
</dbReference>
<protein>
    <submittedName>
        <fullName evidence="1">Histone-lysine N-methyltransferase SETMAR</fullName>
    </submittedName>
</protein>
<dbReference type="GO" id="GO:0006303">
    <property type="term" value="P:double-strand break repair via nonhomologous end joining"/>
    <property type="evidence" value="ECO:0007669"/>
    <property type="project" value="TreeGrafter"/>
</dbReference>
<keyword evidence="1" id="KW-0489">Methyltransferase</keyword>